<dbReference type="InterPro" id="IPR011257">
    <property type="entry name" value="DNA_glycosylase"/>
</dbReference>
<dbReference type="InterPro" id="IPR052891">
    <property type="entry name" value="DNA-3mA_glycosylase"/>
</dbReference>
<evidence type="ECO:0000256" key="1">
    <source>
        <dbReference type="PIRSR" id="PIRSR605019-1"/>
    </source>
</evidence>
<keyword evidence="1" id="KW-0479">Metal-binding</keyword>
<reference evidence="2 4" key="1">
    <citation type="submission" date="2018-06" db="EMBL/GenBank/DDBJ databases">
        <authorList>
            <consortium name="Pathogen Informatics"/>
            <person name="Doyle S."/>
        </authorList>
    </citation>
    <scope>NUCLEOTIDE SEQUENCE [LARGE SCALE GENOMIC DNA]</scope>
    <source>
        <strain evidence="2 4">NCTC11112</strain>
    </source>
</reference>
<dbReference type="GO" id="GO:0006284">
    <property type="term" value="P:base-excision repair"/>
    <property type="evidence" value="ECO:0007669"/>
    <property type="project" value="InterPro"/>
</dbReference>
<dbReference type="Proteomes" id="UP000358010">
    <property type="component" value="Unassembled WGS sequence"/>
</dbReference>
<proteinExistence type="predicted"/>
<gene>
    <name evidence="2" type="primary">tag_1</name>
    <name evidence="3" type="synonym">tag_2</name>
    <name evidence="3" type="ORF">NCTC10974_00237</name>
    <name evidence="2" type="ORF">NCTC11112_01461</name>
</gene>
<evidence type="ECO:0000313" key="5">
    <source>
        <dbReference type="Proteomes" id="UP000358010"/>
    </source>
</evidence>
<dbReference type="GO" id="GO:0008725">
    <property type="term" value="F:DNA-3-methyladenine glycosylase activity"/>
    <property type="evidence" value="ECO:0007669"/>
    <property type="project" value="UniProtKB-EC"/>
</dbReference>
<protein>
    <submittedName>
        <fullName evidence="2">DNA-3-methyladenine glycosylase I</fullName>
        <ecNumber evidence="2">3.2.2.20</ecNumber>
    </submittedName>
</protein>
<feature type="binding site" evidence="1">
    <location>
        <position position="17"/>
    </location>
    <ligand>
        <name>Zn(2+)</name>
        <dbReference type="ChEBI" id="CHEBI:29105"/>
    </ligand>
</feature>
<dbReference type="EMBL" id="UGAW01000001">
    <property type="protein sequence ID" value="STG51031.1"/>
    <property type="molecule type" value="Genomic_DNA"/>
</dbReference>
<dbReference type="Gene3D" id="1.10.340.30">
    <property type="entry name" value="Hypothetical protein, domain 2"/>
    <property type="match status" value="1"/>
</dbReference>
<dbReference type="EC" id="3.2.2.20" evidence="2"/>
<dbReference type="Pfam" id="PF03352">
    <property type="entry name" value="Adenine_glyco"/>
    <property type="match status" value="1"/>
</dbReference>
<name>A0A376MKK4_ECOLX</name>
<dbReference type="GO" id="GO:0046872">
    <property type="term" value="F:metal ion binding"/>
    <property type="evidence" value="ECO:0007669"/>
    <property type="project" value="UniProtKB-KW"/>
</dbReference>
<dbReference type="AlphaFoldDB" id="A0A376MKK4"/>
<feature type="binding site" evidence="1">
    <location>
        <position position="4"/>
    </location>
    <ligand>
        <name>Zn(2+)</name>
        <dbReference type="ChEBI" id="CHEBI:29105"/>
    </ligand>
</feature>
<reference evidence="3 5" key="2">
    <citation type="submission" date="2019-03" db="EMBL/GenBank/DDBJ databases">
        <authorList>
            <consortium name="Pathogen Informatics"/>
        </authorList>
    </citation>
    <scope>NUCLEOTIDE SEQUENCE [LARGE SCALE GENOMIC DNA]</scope>
    <source>
        <strain evidence="3 5">NCTC10974</strain>
    </source>
</reference>
<dbReference type="PANTHER" id="PTHR30037">
    <property type="entry name" value="DNA-3-METHYLADENINE GLYCOSYLASE 1"/>
    <property type="match status" value="1"/>
</dbReference>
<dbReference type="SUPFAM" id="SSF48150">
    <property type="entry name" value="DNA-glycosylase"/>
    <property type="match status" value="1"/>
</dbReference>
<sequence>MERCGWVSQDPLYIAYHDNEWGVPETDSKKLFEMICLEGQQAGLSWITVLKNAKTIAPAFISSIR</sequence>
<organism evidence="2 4">
    <name type="scientific">Escherichia coli</name>
    <dbReference type="NCBI Taxonomy" id="562"/>
    <lineage>
        <taxon>Bacteria</taxon>
        <taxon>Pseudomonadati</taxon>
        <taxon>Pseudomonadota</taxon>
        <taxon>Gammaproteobacteria</taxon>
        <taxon>Enterobacterales</taxon>
        <taxon>Enterobacteriaceae</taxon>
        <taxon>Escherichia</taxon>
    </lineage>
</organism>
<dbReference type="Proteomes" id="UP000254817">
    <property type="component" value="Unassembled WGS sequence"/>
</dbReference>
<evidence type="ECO:0000313" key="2">
    <source>
        <dbReference type="EMBL" id="STG51031.1"/>
    </source>
</evidence>
<dbReference type="InterPro" id="IPR005019">
    <property type="entry name" value="Adenine_glyco"/>
</dbReference>
<dbReference type="EMBL" id="CAADJZ010000001">
    <property type="protein sequence ID" value="VFT66819.1"/>
    <property type="molecule type" value="Genomic_DNA"/>
</dbReference>
<keyword evidence="2" id="KW-0378">Hydrolase</keyword>
<keyword evidence="1" id="KW-0862">Zinc</keyword>
<dbReference type="PANTHER" id="PTHR30037:SF4">
    <property type="entry name" value="DNA-3-METHYLADENINE GLYCOSYLASE I"/>
    <property type="match status" value="1"/>
</dbReference>
<evidence type="ECO:0000313" key="3">
    <source>
        <dbReference type="EMBL" id="VFT66819.1"/>
    </source>
</evidence>
<accession>A0A376MKK4</accession>
<evidence type="ECO:0000313" key="4">
    <source>
        <dbReference type="Proteomes" id="UP000254817"/>
    </source>
</evidence>
<keyword evidence="2" id="KW-0326">Glycosidase</keyword>